<sequence length="116" mass="13423">MDLQILDVKQAMDMVDNDESLFTILLEGFLTDTQFDKDRLAELIKQKKFEEAASSVHRVKGAARQLCAQQLAAKGQELEDLLRRKSDEDAALKAKEFFDLYDKTRKIMSDELRRLK</sequence>
<dbReference type="GO" id="GO:0000160">
    <property type="term" value="P:phosphorelay signal transduction system"/>
    <property type="evidence" value="ECO:0007669"/>
    <property type="project" value="InterPro"/>
</dbReference>
<evidence type="ECO:0000313" key="3">
    <source>
        <dbReference type="EMBL" id="QTQ13631.1"/>
    </source>
</evidence>
<feature type="domain" description="HPt" evidence="2">
    <location>
        <begin position="18"/>
        <end position="115"/>
    </location>
</feature>
<proteinExistence type="predicted"/>
<feature type="modified residue" description="Phosphohistidine" evidence="1">
    <location>
        <position position="57"/>
    </location>
</feature>
<evidence type="ECO:0000313" key="4">
    <source>
        <dbReference type="Proteomes" id="UP000671908"/>
    </source>
</evidence>
<protein>
    <submittedName>
        <fullName evidence="3">Hpt domain-containing protein</fullName>
    </submittedName>
</protein>
<reference evidence="3 4" key="1">
    <citation type="journal article" date="2021" name="Microbiol. Resour. Announc.">
        <title>Complete Genome Sequences of Three Human Oral Treponema parvum Isolates.</title>
        <authorList>
            <person name="Zeng H."/>
            <person name="Watt R.M."/>
        </authorList>
    </citation>
    <scope>NUCLEOTIDE SEQUENCE [LARGE SCALE GENOMIC DNA]</scope>
    <source>
        <strain evidence="3 4">ATCC 700770</strain>
    </source>
</reference>
<organism evidence="3 4">
    <name type="scientific">Treponema parvum</name>
    <dbReference type="NCBI Taxonomy" id="138851"/>
    <lineage>
        <taxon>Bacteria</taxon>
        <taxon>Pseudomonadati</taxon>
        <taxon>Spirochaetota</taxon>
        <taxon>Spirochaetia</taxon>
        <taxon>Spirochaetales</taxon>
        <taxon>Treponemataceae</taxon>
        <taxon>Treponema</taxon>
    </lineage>
</organism>
<gene>
    <name evidence="3" type="ORF">HRQ91_03695</name>
</gene>
<dbReference type="GO" id="GO:0004672">
    <property type="term" value="F:protein kinase activity"/>
    <property type="evidence" value="ECO:0007669"/>
    <property type="project" value="UniProtKB-ARBA"/>
</dbReference>
<keyword evidence="1" id="KW-0597">Phosphoprotein</keyword>
<dbReference type="Pfam" id="PF01627">
    <property type="entry name" value="Hpt"/>
    <property type="match status" value="1"/>
</dbReference>
<dbReference type="InterPro" id="IPR036641">
    <property type="entry name" value="HPT_dom_sf"/>
</dbReference>
<evidence type="ECO:0000256" key="1">
    <source>
        <dbReference type="PROSITE-ProRule" id="PRU00110"/>
    </source>
</evidence>
<dbReference type="RefSeq" id="WP_210120318.1">
    <property type="nucleotide sequence ID" value="NZ_CP054142.1"/>
</dbReference>
<dbReference type="SUPFAM" id="SSF47226">
    <property type="entry name" value="Histidine-containing phosphotransfer domain, HPT domain"/>
    <property type="match status" value="1"/>
</dbReference>
<dbReference type="AlphaFoldDB" id="A0A975F321"/>
<dbReference type="PROSITE" id="PS50894">
    <property type="entry name" value="HPT"/>
    <property type="match status" value="1"/>
</dbReference>
<dbReference type="EMBL" id="CP054142">
    <property type="protein sequence ID" value="QTQ13631.1"/>
    <property type="molecule type" value="Genomic_DNA"/>
</dbReference>
<evidence type="ECO:0000259" key="2">
    <source>
        <dbReference type="PROSITE" id="PS50894"/>
    </source>
</evidence>
<dbReference type="InterPro" id="IPR008207">
    <property type="entry name" value="Sig_transdc_His_kin_Hpt_dom"/>
</dbReference>
<dbReference type="KEGG" id="tpav:HRQ91_03695"/>
<name>A0A975F321_9SPIR</name>
<dbReference type="Proteomes" id="UP000671908">
    <property type="component" value="Chromosome"/>
</dbReference>
<accession>A0A975F321</accession>
<keyword evidence="4" id="KW-1185">Reference proteome</keyword>
<dbReference type="Gene3D" id="1.20.120.160">
    <property type="entry name" value="HPT domain"/>
    <property type="match status" value="1"/>
</dbReference>